<evidence type="ECO:0000313" key="7">
    <source>
        <dbReference type="EMBL" id="SAY44875.1"/>
    </source>
</evidence>
<dbReference type="Pfam" id="PF07690">
    <property type="entry name" value="MFS_1"/>
    <property type="match status" value="1"/>
</dbReference>
<dbReference type="GO" id="GO:0046943">
    <property type="term" value="F:carboxylic acid transmembrane transporter activity"/>
    <property type="evidence" value="ECO:0007669"/>
    <property type="project" value="TreeGrafter"/>
</dbReference>
<dbReference type="InterPro" id="IPR036259">
    <property type="entry name" value="MFS_trans_sf"/>
</dbReference>
<dbReference type="PROSITE" id="PS50850">
    <property type="entry name" value="MFS"/>
    <property type="match status" value="1"/>
</dbReference>
<evidence type="ECO:0000256" key="5">
    <source>
        <dbReference type="SAM" id="Phobius"/>
    </source>
</evidence>
<dbReference type="SUPFAM" id="SSF103473">
    <property type="entry name" value="MFS general substrate transporter"/>
    <property type="match status" value="1"/>
</dbReference>
<dbReference type="AlphaFoldDB" id="A0A1C3HIM7"/>
<organism evidence="7">
    <name type="scientific">Serratia marcescens</name>
    <dbReference type="NCBI Taxonomy" id="615"/>
    <lineage>
        <taxon>Bacteria</taxon>
        <taxon>Pseudomonadati</taxon>
        <taxon>Pseudomonadota</taxon>
        <taxon>Gammaproteobacteria</taxon>
        <taxon>Enterobacterales</taxon>
        <taxon>Yersiniaceae</taxon>
        <taxon>Serratia</taxon>
    </lineage>
</organism>
<dbReference type="EMBL" id="LT575490">
    <property type="protein sequence ID" value="SAY44875.1"/>
    <property type="molecule type" value="Genomic_DNA"/>
</dbReference>
<feature type="transmembrane region" description="Helical" evidence="5">
    <location>
        <begin position="17"/>
        <end position="39"/>
    </location>
</feature>
<evidence type="ECO:0000256" key="2">
    <source>
        <dbReference type="ARBA" id="ARBA00022692"/>
    </source>
</evidence>
<dbReference type="InterPro" id="IPR020846">
    <property type="entry name" value="MFS_dom"/>
</dbReference>
<evidence type="ECO:0000256" key="4">
    <source>
        <dbReference type="ARBA" id="ARBA00023136"/>
    </source>
</evidence>
<accession>A0A1C3HIM7</accession>
<feature type="transmembrane region" description="Helical" evidence="5">
    <location>
        <begin position="347"/>
        <end position="373"/>
    </location>
</feature>
<gene>
    <name evidence="7" type="primary">exuT_4</name>
    <name evidence="7" type="ORF">PWN146_03594</name>
</gene>
<feature type="transmembrane region" description="Helical" evidence="5">
    <location>
        <begin position="226"/>
        <end position="248"/>
    </location>
</feature>
<dbReference type="PANTHER" id="PTHR23508">
    <property type="entry name" value="CARBOXYLIC ACID TRANSPORTER PROTEIN HOMOLOG"/>
    <property type="match status" value="1"/>
</dbReference>
<dbReference type="Gene3D" id="1.20.1250.20">
    <property type="entry name" value="MFS general substrate transporter like domains"/>
    <property type="match status" value="2"/>
</dbReference>
<feature type="transmembrane region" description="Helical" evidence="5">
    <location>
        <begin position="379"/>
        <end position="400"/>
    </location>
</feature>
<feature type="transmembrane region" description="Helical" evidence="5">
    <location>
        <begin position="292"/>
        <end position="310"/>
    </location>
</feature>
<sequence>MNNSPGQRSRLSEENRLLIILFFVFGCVFVDRLTISFLFPMIAADLKLSNVHLGTLSAVLALTWALSGAGLGAIADRFNIRKPMLILSILVFSLFSALSGLVSGFAMLLIFRALMGIAEGPVLPIAQSLMVEKSQPQRRGFNMGLIQGAAPGLLGGIIAPPLIIYLAQKWGWSMAFHLTAVPGIILAWLIYRYVNGKKDPAFSAAPAAGKAANKAAYGELFKIKNVALCILISCVFVTWFMIIITFTPNFLVTDRGFGEGTMGGIMSTIGAAWVFWGVAVPAISDRLGRKPTLIFFSLLAVCCPLFLSYVDNPWLLGMLVFLSYTGLGCFTLFMATIPSETVSPARIATALGLVMGIGEVIGGCLAPFIAGLIADRYGLVSVMWLAAAGAVCAGVLSCFLDETAPAVVSRRAVKPASVVDV</sequence>
<comment type="subcellular location">
    <subcellularLocation>
        <location evidence="1">Membrane</location>
        <topology evidence="1">Multi-pass membrane protein</topology>
    </subcellularLocation>
</comment>
<proteinExistence type="predicted"/>
<feature type="transmembrane region" description="Helical" evidence="5">
    <location>
        <begin position="260"/>
        <end position="280"/>
    </location>
</feature>
<reference evidence="7" key="1">
    <citation type="submission" date="2016-05" db="EMBL/GenBank/DDBJ databases">
        <authorList>
            <person name="Cock P.J.A."/>
            <person name="Cock P.J.A."/>
        </authorList>
    </citation>
    <scope>NUCLEOTIDE SEQUENCE</scope>
    <source>
        <strain evidence="7">PWN146_assembly</strain>
    </source>
</reference>
<evidence type="ECO:0000256" key="1">
    <source>
        <dbReference type="ARBA" id="ARBA00004141"/>
    </source>
</evidence>
<evidence type="ECO:0000256" key="3">
    <source>
        <dbReference type="ARBA" id="ARBA00022989"/>
    </source>
</evidence>
<feature type="transmembrane region" description="Helical" evidence="5">
    <location>
        <begin position="109"/>
        <end position="131"/>
    </location>
</feature>
<dbReference type="InterPro" id="IPR011701">
    <property type="entry name" value="MFS"/>
</dbReference>
<keyword evidence="4 5" id="KW-0472">Membrane</keyword>
<feature type="transmembrane region" description="Helical" evidence="5">
    <location>
        <begin position="143"/>
        <end position="164"/>
    </location>
</feature>
<keyword evidence="2 5" id="KW-0812">Transmembrane</keyword>
<dbReference type="PANTHER" id="PTHR23508:SF10">
    <property type="entry name" value="CARBOXYLIC ACID TRANSPORTER PROTEIN HOMOLOG"/>
    <property type="match status" value="1"/>
</dbReference>
<protein>
    <submittedName>
        <fullName evidence="7">Hexuronate transporter</fullName>
    </submittedName>
</protein>
<dbReference type="CDD" id="cd17316">
    <property type="entry name" value="MFS_SV2_like"/>
    <property type="match status" value="1"/>
</dbReference>
<dbReference type="GO" id="GO:0005886">
    <property type="term" value="C:plasma membrane"/>
    <property type="evidence" value="ECO:0007669"/>
    <property type="project" value="TreeGrafter"/>
</dbReference>
<evidence type="ECO:0000259" key="6">
    <source>
        <dbReference type="PROSITE" id="PS50850"/>
    </source>
</evidence>
<feature type="transmembrane region" description="Helical" evidence="5">
    <location>
        <begin position="84"/>
        <end position="103"/>
    </location>
</feature>
<feature type="transmembrane region" description="Helical" evidence="5">
    <location>
        <begin position="51"/>
        <end position="72"/>
    </location>
</feature>
<feature type="transmembrane region" description="Helical" evidence="5">
    <location>
        <begin position="316"/>
        <end position="335"/>
    </location>
</feature>
<name>A0A1C3HIM7_SERMA</name>
<feature type="transmembrane region" description="Helical" evidence="5">
    <location>
        <begin position="170"/>
        <end position="191"/>
    </location>
</feature>
<keyword evidence="3 5" id="KW-1133">Transmembrane helix</keyword>
<feature type="domain" description="Major facilitator superfamily (MFS) profile" evidence="6">
    <location>
        <begin position="17"/>
        <end position="405"/>
    </location>
</feature>